<dbReference type="Proteomes" id="UP001198151">
    <property type="component" value="Unassembled WGS sequence"/>
</dbReference>
<name>A0ABS8FXB0_9FIRM</name>
<gene>
    <name evidence="5" type="ORF">LKD70_09745</name>
</gene>
<comment type="similarity">
    <text evidence="1">Belongs to the type-I restriction system S methylase family.</text>
</comment>
<comment type="caution">
    <text evidence="5">The sequence shown here is derived from an EMBL/GenBank/DDBJ whole genome shotgun (WGS) entry which is preliminary data.</text>
</comment>
<feature type="domain" description="Type I restriction modification DNA specificity" evidence="4">
    <location>
        <begin position="2"/>
        <end position="173"/>
    </location>
</feature>
<dbReference type="InterPro" id="IPR000055">
    <property type="entry name" value="Restrct_endonuc_typeI_TRD"/>
</dbReference>
<evidence type="ECO:0000259" key="4">
    <source>
        <dbReference type="Pfam" id="PF01420"/>
    </source>
</evidence>
<keyword evidence="3" id="KW-0238">DNA-binding</keyword>
<evidence type="ECO:0000256" key="1">
    <source>
        <dbReference type="ARBA" id="ARBA00010923"/>
    </source>
</evidence>
<keyword evidence="5" id="KW-0378">Hydrolase</keyword>
<proteinExistence type="inferred from homology"/>
<dbReference type="PANTHER" id="PTHR30408">
    <property type="entry name" value="TYPE-1 RESTRICTION ENZYME ECOKI SPECIFICITY PROTEIN"/>
    <property type="match status" value="1"/>
</dbReference>
<keyword evidence="5" id="KW-0255">Endonuclease</keyword>
<dbReference type="CDD" id="cd17273">
    <property type="entry name" value="RMtype1_S_EcoJA69PI-TRD1-CR1_like"/>
    <property type="match status" value="1"/>
</dbReference>
<accession>A0ABS8FXB0</accession>
<dbReference type="Gene3D" id="3.90.220.20">
    <property type="entry name" value="DNA methylase specificity domains"/>
    <property type="match status" value="2"/>
</dbReference>
<keyword evidence="2" id="KW-0680">Restriction system</keyword>
<evidence type="ECO:0000256" key="2">
    <source>
        <dbReference type="ARBA" id="ARBA00022747"/>
    </source>
</evidence>
<dbReference type="GO" id="GO:0004519">
    <property type="term" value="F:endonuclease activity"/>
    <property type="evidence" value="ECO:0007669"/>
    <property type="project" value="UniProtKB-KW"/>
</dbReference>
<dbReference type="EMBL" id="JAJEQX010000015">
    <property type="protein sequence ID" value="MCC2254697.1"/>
    <property type="molecule type" value="Genomic_DNA"/>
</dbReference>
<dbReference type="InterPro" id="IPR052021">
    <property type="entry name" value="Type-I_RS_S_subunit"/>
</dbReference>
<keyword evidence="5" id="KW-0540">Nuclease</keyword>
<sequence length="393" mass="44321">MEKCKIGDICKIVSGSTPKTNIEEYWDGDVNWITPAELNENTYIINESARKITELGVQKTGLTPLPEGTVILSSRAPIGKVAITGCEMYCNQGFKNLICSEKINNRYLFWFLKSKTDFLNSLGRGATFKELSKQIVASIEINLPNMEEQLNIVKRMEKISEIIQLRTQEVKQLDNLVKSRFIEMFGDPEQNPMGWPVTSITEIIGGKVSNGFFAKRDEYQADGNVQVLGVANIVNRMYSNLENLPRTDATQIEEEKYGVKYGDMLFCRSSLVAEGIGKASIVPKDAPNNVLFECHVIRLPLDLKKCVPEFVQVLSTTGFFRRQIIAQSKTATMTTIGQDGVLKTTIILPPIEYQREFLRFVEQTDKSKSLIQKSLNELETLQKALMQKYFGGN</sequence>
<dbReference type="EC" id="3.1.21.-" evidence="5"/>
<evidence type="ECO:0000313" key="6">
    <source>
        <dbReference type="Proteomes" id="UP001198151"/>
    </source>
</evidence>
<dbReference type="GO" id="GO:0016787">
    <property type="term" value="F:hydrolase activity"/>
    <property type="evidence" value="ECO:0007669"/>
    <property type="project" value="UniProtKB-KW"/>
</dbReference>
<organism evidence="5 6">
    <name type="scientific">Ruminococcus turbiniformis</name>
    <dbReference type="NCBI Taxonomy" id="2881258"/>
    <lineage>
        <taxon>Bacteria</taxon>
        <taxon>Bacillati</taxon>
        <taxon>Bacillota</taxon>
        <taxon>Clostridia</taxon>
        <taxon>Eubacteriales</taxon>
        <taxon>Oscillospiraceae</taxon>
        <taxon>Ruminococcus</taxon>
    </lineage>
</organism>
<keyword evidence="6" id="KW-1185">Reference proteome</keyword>
<protein>
    <submittedName>
        <fullName evidence="5">Restriction endonuclease subunit S</fullName>
        <ecNumber evidence="5">3.1.21.-</ecNumber>
    </submittedName>
</protein>
<dbReference type="Pfam" id="PF01420">
    <property type="entry name" value="Methylase_S"/>
    <property type="match status" value="2"/>
</dbReference>
<dbReference type="PANTHER" id="PTHR30408:SF12">
    <property type="entry name" value="TYPE I RESTRICTION ENZYME MJAVIII SPECIFICITY SUBUNIT"/>
    <property type="match status" value="1"/>
</dbReference>
<evidence type="ECO:0000313" key="5">
    <source>
        <dbReference type="EMBL" id="MCC2254697.1"/>
    </source>
</evidence>
<evidence type="ECO:0000256" key="3">
    <source>
        <dbReference type="ARBA" id="ARBA00023125"/>
    </source>
</evidence>
<dbReference type="SUPFAM" id="SSF116734">
    <property type="entry name" value="DNA methylase specificity domain"/>
    <property type="match status" value="2"/>
</dbReference>
<dbReference type="InterPro" id="IPR044946">
    <property type="entry name" value="Restrct_endonuc_typeI_TRD_sf"/>
</dbReference>
<reference evidence="5 6" key="1">
    <citation type="submission" date="2021-10" db="EMBL/GenBank/DDBJ databases">
        <title>Anaerobic single-cell dispensing facilitates the cultivation of human gut bacteria.</title>
        <authorList>
            <person name="Afrizal A."/>
        </authorList>
    </citation>
    <scope>NUCLEOTIDE SEQUENCE [LARGE SCALE GENOMIC DNA]</scope>
    <source>
        <strain evidence="5 6">CLA-AA-H200</strain>
    </source>
</reference>
<dbReference type="RefSeq" id="WP_227707840.1">
    <property type="nucleotide sequence ID" value="NZ_JAJEQX010000015.1"/>
</dbReference>
<dbReference type="CDD" id="cd17517">
    <property type="entry name" value="RMtype1_S_EcoKI_StySPI-TRD2-CR2_like"/>
    <property type="match status" value="1"/>
</dbReference>
<feature type="domain" description="Type I restriction modification DNA specificity" evidence="4">
    <location>
        <begin position="194"/>
        <end position="379"/>
    </location>
</feature>